<keyword evidence="6" id="KW-0175">Coiled coil</keyword>
<evidence type="ECO:0000259" key="8">
    <source>
        <dbReference type="SMART" id="SM00533"/>
    </source>
</evidence>
<comment type="similarity">
    <text evidence="1">Belongs to the DNA mismatch repair MutS family.</text>
</comment>
<evidence type="ECO:0000256" key="2">
    <source>
        <dbReference type="ARBA" id="ARBA00022741"/>
    </source>
</evidence>
<gene>
    <name evidence="10" type="ORF">DAKH74_005680</name>
</gene>
<dbReference type="InterPro" id="IPR036678">
    <property type="entry name" value="MutS_con_dom_sf"/>
</dbReference>
<name>A0AAV5RS32_MAUHU</name>
<dbReference type="GO" id="GO:0140664">
    <property type="term" value="F:ATP-dependent DNA damage sensor activity"/>
    <property type="evidence" value="ECO:0007669"/>
    <property type="project" value="InterPro"/>
</dbReference>
<evidence type="ECO:0000256" key="4">
    <source>
        <dbReference type="ARBA" id="ARBA00023125"/>
    </source>
</evidence>
<feature type="region of interest" description="Disordered" evidence="7">
    <location>
        <begin position="41"/>
        <end position="68"/>
    </location>
</feature>
<dbReference type="SUPFAM" id="SSF52540">
    <property type="entry name" value="P-loop containing nucleoside triphosphate hydrolases"/>
    <property type="match status" value="1"/>
</dbReference>
<keyword evidence="2" id="KW-0547">Nucleotide-binding</keyword>
<feature type="domain" description="DNA mismatch repair protein MutS core" evidence="8">
    <location>
        <begin position="277"/>
        <end position="603"/>
    </location>
</feature>
<dbReference type="InterPro" id="IPR000432">
    <property type="entry name" value="DNA_mismatch_repair_MutS_C"/>
</dbReference>
<dbReference type="InterPro" id="IPR007860">
    <property type="entry name" value="DNA_mmatch_repair_MutS_con_dom"/>
</dbReference>
<sequence length="872" mass="98157">MDPHYNLSSFINLKYDHDVRSSSVSEDVAATQTQTVLCVSKKRGPPSDFETSRQMSHNRAVRTSKSKTEDIRVTRMNKRTVQDTTRGLTNALDLPLNKIVCALYEVRNHTQTRIGLCIANLNIGLLNFSEFIDSSIYIRTIHKLQIHQPHEIILPSGSMSPTPSKLVSVVKSNLPDGSKVISSPSKSFNASIGIDYIRRFAIDPLHDDRSTGRYTEKLFGLQAIAGALEYVTSKQGNTKGYPHFSKLRCCFETADDTMLIDTLTIRALELVESNMGRNQSSLLRTLDLTSTPMGKRLLRTNILQPLTNKESIEMRQIAVEELMNNEPLLDSIISNLKGLQDLDVIFSKLFSENYSEIQPEQKINYVLIIKDTICRTFEIQNCFQGKKIESSLLTEILGILSSPILKTVQREIDLVIEDDCNWAKSNIELQHQRIHAIKNGSNGLLEATRNVFKNTIDQIYQEIETMSTKASLPISHNYVPTRGFLMCISRNECPDINQLPDEMINQVYRGKSIECSTLALEKLNCRLKDVVVEIFLLSEKSVHTLLNNISIHVSALFMISESLSMLDLLCCFANNSRKYNYCVPVVGTNMQIKDSRHPVLSRQLKTFIPNDITINRGSSNVQIITGCNMSGKTVYLKQLAMLCIMFQMGSPIPAKKAIFPIFQNLHTRLCTDSLEFASSSFMFEMKEIAYCLEELSENSLLILDELGRNTSPNDGLAISLAITEHVLESGCTAFISTHFQEIPQALVCRPAVIHLMMNTTQTNNQVNMLYTISETTGSSSYNVLEAITGLLPKLILDDGFKIKAKLEESKNSIKKKIQQNEDDTTITPFDVNQIKKIHNLLSVLEQLTETSEISLEVLEKLQSNFVDIFDSD</sequence>
<proteinExistence type="inferred from homology"/>
<evidence type="ECO:0000256" key="5">
    <source>
        <dbReference type="ARBA" id="ARBA00023254"/>
    </source>
</evidence>
<organism evidence="10 11">
    <name type="scientific">Maudiozyma humilis</name>
    <name type="common">Sour dough yeast</name>
    <name type="synonym">Kazachstania humilis</name>
    <dbReference type="NCBI Taxonomy" id="51915"/>
    <lineage>
        <taxon>Eukaryota</taxon>
        <taxon>Fungi</taxon>
        <taxon>Dikarya</taxon>
        <taxon>Ascomycota</taxon>
        <taxon>Saccharomycotina</taxon>
        <taxon>Saccharomycetes</taxon>
        <taxon>Saccharomycetales</taxon>
        <taxon>Saccharomycetaceae</taxon>
        <taxon>Maudiozyma</taxon>
    </lineage>
</organism>
<dbReference type="PANTHER" id="PTHR11361:SF21">
    <property type="entry name" value="MUTS PROTEIN HOMOLOG 4"/>
    <property type="match status" value="1"/>
</dbReference>
<dbReference type="Gene3D" id="3.30.420.110">
    <property type="entry name" value="MutS, connector domain"/>
    <property type="match status" value="1"/>
</dbReference>
<evidence type="ECO:0000256" key="1">
    <source>
        <dbReference type="ARBA" id="ARBA00006271"/>
    </source>
</evidence>
<protein>
    <submittedName>
        <fullName evidence="10">MutS family protein</fullName>
    </submittedName>
</protein>
<evidence type="ECO:0000256" key="3">
    <source>
        <dbReference type="ARBA" id="ARBA00022840"/>
    </source>
</evidence>
<dbReference type="Pfam" id="PF00488">
    <property type="entry name" value="MutS_V"/>
    <property type="match status" value="1"/>
</dbReference>
<dbReference type="GO" id="GO:0005634">
    <property type="term" value="C:nucleus"/>
    <property type="evidence" value="ECO:0007669"/>
    <property type="project" value="TreeGrafter"/>
</dbReference>
<accession>A0AAV5RS32</accession>
<dbReference type="InterPro" id="IPR027417">
    <property type="entry name" value="P-loop_NTPase"/>
</dbReference>
<dbReference type="PANTHER" id="PTHR11361">
    <property type="entry name" value="DNA MISMATCH REPAIR PROTEIN MUTS FAMILY MEMBER"/>
    <property type="match status" value="1"/>
</dbReference>
<dbReference type="InterPro" id="IPR036187">
    <property type="entry name" value="DNA_mismatch_repair_MutS_sf"/>
</dbReference>
<keyword evidence="3" id="KW-0067">ATP-binding</keyword>
<dbReference type="InterPro" id="IPR011184">
    <property type="entry name" value="DNA_mismatch_repair_Msh2"/>
</dbReference>
<evidence type="ECO:0000313" key="11">
    <source>
        <dbReference type="Proteomes" id="UP001377567"/>
    </source>
</evidence>
<dbReference type="Pfam" id="PF05192">
    <property type="entry name" value="MutS_III"/>
    <property type="match status" value="1"/>
</dbReference>
<reference evidence="10 11" key="1">
    <citation type="journal article" date="2023" name="Elife">
        <title>Identification of key yeast species and microbe-microbe interactions impacting larval growth of Drosophila in the wild.</title>
        <authorList>
            <person name="Mure A."/>
            <person name="Sugiura Y."/>
            <person name="Maeda R."/>
            <person name="Honda K."/>
            <person name="Sakurai N."/>
            <person name="Takahashi Y."/>
            <person name="Watada M."/>
            <person name="Katoh T."/>
            <person name="Gotoh A."/>
            <person name="Gotoh Y."/>
            <person name="Taniguchi I."/>
            <person name="Nakamura K."/>
            <person name="Hayashi T."/>
            <person name="Katayama T."/>
            <person name="Uemura T."/>
            <person name="Hattori Y."/>
        </authorList>
    </citation>
    <scope>NUCLEOTIDE SEQUENCE [LARGE SCALE GENOMIC DNA]</scope>
    <source>
        <strain evidence="10 11">KH-74</strain>
    </source>
</reference>
<dbReference type="Gene3D" id="3.40.50.300">
    <property type="entry name" value="P-loop containing nucleotide triphosphate hydrolases"/>
    <property type="match status" value="1"/>
</dbReference>
<dbReference type="PIRSF" id="PIRSF005813">
    <property type="entry name" value="MSH2"/>
    <property type="match status" value="1"/>
</dbReference>
<dbReference type="GO" id="GO:0006298">
    <property type="term" value="P:mismatch repair"/>
    <property type="evidence" value="ECO:0007669"/>
    <property type="project" value="InterPro"/>
</dbReference>
<dbReference type="SMART" id="SM00533">
    <property type="entry name" value="MUTSd"/>
    <property type="match status" value="1"/>
</dbReference>
<dbReference type="SMART" id="SM00534">
    <property type="entry name" value="MUTSac"/>
    <property type="match status" value="1"/>
</dbReference>
<dbReference type="AlphaFoldDB" id="A0AAV5RS32"/>
<dbReference type="GO" id="GO:0005524">
    <property type="term" value="F:ATP binding"/>
    <property type="evidence" value="ECO:0007669"/>
    <property type="project" value="UniProtKB-KW"/>
</dbReference>
<evidence type="ECO:0000256" key="6">
    <source>
        <dbReference type="SAM" id="Coils"/>
    </source>
</evidence>
<dbReference type="GO" id="GO:0030983">
    <property type="term" value="F:mismatched DNA binding"/>
    <property type="evidence" value="ECO:0007669"/>
    <property type="project" value="InterPro"/>
</dbReference>
<dbReference type="Pfam" id="PF05188">
    <property type="entry name" value="MutS_II"/>
    <property type="match status" value="1"/>
</dbReference>
<dbReference type="Proteomes" id="UP001377567">
    <property type="component" value="Unassembled WGS sequence"/>
</dbReference>
<keyword evidence="11" id="KW-1185">Reference proteome</keyword>
<dbReference type="Gene3D" id="1.10.1420.10">
    <property type="match status" value="2"/>
</dbReference>
<evidence type="ECO:0000259" key="9">
    <source>
        <dbReference type="SMART" id="SM00534"/>
    </source>
</evidence>
<dbReference type="SUPFAM" id="SSF48334">
    <property type="entry name" value="DNA repair protein MutS, domain III"/>
    <property type="match status" value="1"/>
</dbReference>
<dbReference type="GO" id="GO:0007131">
    <property type="term" value="P:reciprocal meiotic recombination"/>
    <property type="evidence" value="ECO:0007669"/>
    <property type="project" value="TreeGrafter"/>
</dbReference>
<keyword evidence="5" id="KW-0469">Meiosis</keyword>
<dbReference type="InterPro" id="IPR045076">
    <property type="entry name" value="MutS"/>
</dbReference>
<dbReference type="SUPFAM" id="SSF53150">
    <property type="entry name" value="DNA repair protein MutS, domain II"/>
    <property type="match status" value="1"/>
</dbReference>
<keyword evidence="4" id="KW-0238">DNA-binding</keyword>
<dbReference type="EMBL" id="BTGD01000001">
    <property type="protein sequence ID" value="GMM53952.1"/>
    <property type="molecule type" value="Genomic_DNA"/>
</dbReference>
<feature type="domain" description="DNA mismatch repair proteins mutS family" evidence="9">
    <location>
        <begin position="619"/>
        <end position="804"/>
    </location>
</feature>
<evidence type="ECO:0000256" key="7">
    <source>
        <dbReference type="SAM" id="MobiDB-lite"/>
    </source>
</evidence>
<evidence type="ECO:0000313" key="10">
    <source>
        <dbReference type="EMBL" id="GMM53952.1"/>
    </source>
</evidence>
<comment type="caution">
    <text evidence="10">The sequence shown here is derived from an EMBL/GenBank/DDBJ whole genome shotgun (WGS) entry which is preliminary data.</text>
</comment>
<dbReference type="InterPro" id="IPR007696">
    <property type="entry name" value="DNA_mismatch_repair_MutS_core"/>
</dbReference>
<feature type="coiled-coil region" evidence="6">
    <location>
        <begin position="803"/>
        <end position="864"/>
    </location>
</feature>